<sequence>MLFLLHVYFISHITFERKPHKTTGSDCLLRLNNNHPFGVLRRRERFTALQILRDKMKSLSALVLPLLFLTLVTIPLPSLQSPVPRESAGKPCVRQTHMRNGFLVTECESASFGCLRSIPTYGYPKCQPVYQMMEIPQPGENNTVTSHLRGKQATIVDCKCAS</sequence>
<proteinExistence type="predicted"/>
<name>A0A2B4SV54_STYPI</name>
<protein>
    <submittedName>
        <fullName evidence="1">Uncharacterized protein</fullName>
    </submittedName>
</protein>
<evidence type="ECO:0000313" key="1">
    <source>
        <dbReference type="EMBL" id="PFX32357.1"/>
    </source>
</evidence>
<accession>A0A2B4SV54</accession>
<dbReference type="AlphaFoldDB" id="A0A2B4SV54"/>
<gene>
    <name evidence="1" type="ORF">AWC38_SpisGene2820</name>
</gene>
<comment type="caution">
    <text evidence="1">The sequence shown here is derived from an EMBL/GenBank/DDBJ whole genome shotgun (WGS) entry which is preliminary data.</text>
</comment>
<keyword evidence="2" id="KW-1185">Reference proteome</keyword>
<organism evidence="1 2">
    <name type="scientific">Stylophora pistillata</name>
    <name type="common">Smooth cauliflower coral</name>
    <dbReference type="NCBI Taxonomy" id="50429"/>
    <lineage>
        <taxon>Eukaryota</taxon>
        <taxon>Metazoa</taxon>
        <taxon>Cnidaria</taxon>
        <taxon>Anthozoa</taxon>
        <taxon>Hexacorallia</taxon>
        <taxon>Scleractinia</taxon>
        <taxon>Astrocoeniina</taxon>
        <taxon>Pocilloporidae</taxon>
        <taxon>Stylophora</taxon>
    </lineage>
</organism>
<reference evidence="2" key="1">
    <citation type="journal article" date="2017" name="bioRxiv">
        <title>Comparative analysis of the genomes of Stylophora pistillata and Acropora digitifera provides evidence for extensive differences between species of corals.</title>
        <authorList>
            <person name="Voolstra C.R."/>
            <person name="Li Y."/>
            <person name="Liew Y.J."/>
            <person name="Baumgarten S."/>
            <person name="Zoccola D."/>
            <person name="Flot J.-F."/>
            <person name="Tambutte S."/>
            <person name="Allemand D."/>
            <person name="Aranda M."/>
        </authorList>
    </citation>
    <scope>NUCLEOTIDE SEQUENCE [LARGE SCALE GENOMIC DNA]</scope>
</reference>
<evidence type="ECO:0000313" key="2">
    <source>
        <dbReference type="Proteomes" id="UP000225706"/>
    </source>
</evidence>
<dbReference type="EMBL" id="LSMT01000024">
    <property type="protein sequence ID" value="PFX32357.1"/>
    <property type="molecule type" value="Genomic_DNA"/>
</dbReference>
<dbReference type="Proteomes" id="UP000225706">
    <property type="component" value="Unassembled WGS sequence"/>
</dbReference>